<dbReference type="RefSeq" id="WP_094853623.1">
    <property type="nucleotide sequence ID" value="NZ_NEVM01000002.1"/>
</dbReference>
<dbReference type="EMBL" id="NEVM01000002">
    <property type="protein sequence ID" value="OZI34633.1"/>
    <property type="molecule type" value="Genomic_DNA"/>
</dbReference>
<keyword evidence="2" id="KW-1185">Reference proteome</keyword>
<sequence>MDRTAELDVYFERVEIGQYSGRYHNEVNLLTRGKVQKTTELFSGHPTIEALGGFVLDDPETSNHHVFATKSPIAGQILYLSHDGDTRVVFESLTHFVAAVERALEERGVLSDLHPVLSPLCQDQPGLVNFIETLCKDDEGEDVAVQLIPSLDLYDYALLNRMAVADNFFLAEAIAIEIRKRPRPDLLRIAEQCRAHPHAQVAKAGAAAVAAIRGV</sequence>
<gene>
    <name evidence="1" type="ORF">CAL29_14165</name>
</gene>
<accession>A0A261SE35</accession>
<protein>
    <submittedName>
        <fullName evidence="1">Uncharacterized protein</fullName>
    </submittedName>
</protein>
<proteinExistence type="predicted"/>
<dbReference type="Proteomes" id="UP000216020">
    <property type="component" value="Unassembled WGS sequence"/>
</dbReference>
<dbReference type="AlphaFoldDB" id="A0A261SE35"/>
<dbReference type="OrthoDB" id="8859697at2"/>
<reference evidence="2" key="1">
    <citation type="submission" date="2017-05" db="EMBL/GenBank/DDBJ databases">
        <title>Complete and WGS of Bordetella genogroups.</title>
        <authorList>
            <person name="Spilker T."/>
            <person name="Lipuma J."/>
        </authorList>
    </citation>
    <scope>NUCLEOTIDE SEQUENCE [LARGE SCALE GENOMIC DNA]</scope>
    <source>
        <strain evidence="2">AU16122</strain>
    </source>
</reference>
<comment type="caution">
    <text evidence="1">The sequence shown here is derived from an EMBL/GenBank/DDBJ whole genome shotgun (WGS) entry which is preliminary data.</text>
</comment>
<evidence type="ECO:0000313" key="2">
    <source>
        <dbReference type="Proteomes" id="UP000216020"/>
    </source>
</evidence>
<name>A0A261SE35_9BORD</name>
<evidence type="ECO:0000313" key="1">
    <source>
        <dbReference type="EMBL" id="OZI34633.1"/>
    </source>
</evidence>
<organism evidence="1 2">
    <name type="scientific">Bordetella genomosp. 10</name>
    <dbReference type="NCBI Taxonomy" id="1416804"/>
    <lineage>
        <taxon>Bacteria</taxon>
        <taxon>Pseudomonadati</taxon>
        <taxon>Pseudomonadota</taxon>
        <taxon>Betaproteobacteria</taxon>
        <taxon>Burkholderiales</taxon>
        <taxon>Alcaligenaceae</taxon>
        <taxon>Bordetella</taxon>
    </lineage>
</organism>